<reference evidence="2 3" key="1">
    <citation type="journal article" date="2019" name="Int. J. Syst. Evol. Microbiol.">
        <title>The Global Catalogue of Microorganisms (GCM) 10K type strain sequencing project: providing services to taxonomists for standard genome sequencing and annotation.</title>
        <authorList>
            <consortium name="The Broad Institute Genomics Platform"/>
            <consortium name="The Broad Institute Genome Sequencing Center for Infectious Disease"/>
            <person name="Wu L."/>
            <person name="Ma J."/>
        </authorList>
    </citation>
    <scope>NUCLEOTIDE SEQUENCE [LARGE SCALE GENOMIC DNA]</scope>
    <source>
        <strain evidence="2 3">XZYJT29</strain>
    </source>
</reference>
<protein>
    <submittedName>
        <fullName evidence="2">Uncharacterized protein</fullName>
    </submittedName>
</protein>
<keyword evidence="3" id="KW-1185">Reference proteome</keyword>
<evidence type="ECO:0000256" key="1">
    <source>
        <dbReference type="SAM" id="MobiDB-lite"/>
    </source>
</evidence>
<dbReference type="Proteomes" id="UP001596432">
    <property type="component" value="Unassembled WGS sequence"/>
</dbReference>
<evidence type="ECO:0000313" key="3">
    <source>
        <dbReference type="Proteomes" id="UP001596432"/>
    </source>
</evidence>
<feature type="region of interest" description="Disordered" evidence="1">
    <location>
        <begin position="273"/>
        <end position="316"/>
    </location>
</feature>
<dbReference type="InterPro" id="IPR006311">
    <property type="entry name" value="TAT_signal"/>
</dbReference>
<dbReference type="GeneID" id="78821336"/>
<dbReference type="RefSeq" id="WP_274322122.1">
    <property type="nucleotide sequence ID" value="NZ_CP118158.1"/>
</dbReference>
<evidence type="ECO:0000313" key="2">
    <source>
        <dbReference type="EMBL" id="MFC7141029.1"/>
    </source>
</evidence>
<proteinExistence type="predicted"/>
<sequence>MDTNDTTVDENRRKTLKYLGIGSLSTLAAASSATGSAGATSFNDPDLLLTDDCFVDVDSDMGWKYDYRRNHSATLGYWGPTWDETQGKWEHSFEIHGSAYGEMRCPGYACPDGDGKDWNEGSDFFQQHSIVIEDGAPSLNVGDPYPLNSSSHEFDVAENDVSARPSPEDNSNEAEAAEAMISYALGELNPIVGLALTAQEVLSALTPKSNPDFYQNEWSYSSSGPWQFDHHMVFNIYSEQGADVGLQVRSEAENMPDNAPLSGVHFELEAETPMYKGDEDGEQGPDSLDASVTTRAPANAGPDDRYYYDETTTSGA</sequence>
<gene>
    <name evidence="2" type="ORF">ACFQMA_14485</name>
</gene>
<comment type="caution">
    <text evidence="2">The sequence shown here is derived from an EMBL/GenBank/DDBJ whole genome shotgun (WGS) entry which is preliminary data.</text>
</comment>
<dbReference type="EMBL" id="JBHTAS010000001">
    <property type="protein sequence ID" value="MFC7141029.1"/>
    <property type="molecule type" value="Genomic_DNA"/>
</dbReference>
<feature type="region of interest" description="Disordered" evidence="1">
    <location>
        <begin position="147"/>
        <end position="174"/>
    </location>
</feature>
<accession>A0ABD5Y131</accession>
<name>A0ABD5Y131_9EURY</name>
<organism evidence="2 3">
    <name type="scientific">Halosimplex aquaticum</name>
    <dbReference type="NCBI Taxonomy" id="3026162"/>
    <lineage>
        <taxon>Archaea</taxon>
        <taxon>Methanobacteriati</taxon>
        <taxon>Methanobacteriota</taxon>
        <taxon>Stenosarchaea group</taxon>
        <taxon>Halobacteria</taxon>
        <taxon>Halobacteriales</taxon>
        <taxon>Haloarculaceae</taxon>
        <taxon>Halosimplex</taxon>
    </lineage>
</organism>
<dbReference type="PROSITE" id="PS51318">
    <property type="entry name" value="TAT"/>
    <property type="match status" value="1"/>
</dbReference>
<dbReference type="AlphaFoldDB" id="A0ABD5Y131"/>